<feature type="transmembrane region" description="Helical" evidence="4">
    <location>
        <begin position="117"/>
        <end position="136"/>
    </location>
</feature>
<feature type="transmembrane region" description="Helical" evidence="4">
    <location>
        <begin position="176"/>
        <end position="197"/>
    </location>
</feature>
<feature type="transmembrane region" description="Helical" evidence="4">
    <location>
        <begin position="250"/>
        <end position="275"/>
    </location>
</feature>
<proteinExistence type="inferred from homology"/>
<feature type="transmembrane region" description="Helical" evidence="4">
    <location>
        <begin position="379"/>
        <end position="401"/>
    </location>
</feature>
<dbReference type="PANTHER" id="PTHR11360">
    <property type="entry name" value="MONOCARBOXYLATE TRANSPORTER"/>
    <property type="match status" value="1"/>
</dbReference>
<dbReference type="InterPro" id="IPR011701">
    <property type="entry name" value="MFS"/>
</dbReference>
<feature type="region of interest" description="Disordered" evidence="3">
    <location>
        <begin position="1"/>
        <end position="20"/>
    </location>
</feature>
<evidence type="ECO:0000256" key="2">
    <source>
        <dbReference type="ARBA" id="ARBA00006727"/>
    </source>
</evidence>
<dbReference type="AlphaFoldDB" id="A0A0L0N2C6"/>
<keyword evidence="4" id="KW-0472">Membrane</keyword>
<dbReference type="InterPro" id="IPR050327">
    <property type="entry name" value="Proton-linked_MCT"/>
</dbReference>
<dbReference type="GO" id="GO:0016020">
    <property type="term" value="C:membrane"/>
    <property type="evidence" value="ECO:0007669"/>
    <property type="project" value="UniProtKB-SubCell"/>
</dbReference>
<feature type="transmembrane region" description="Helical" evidence="4">
    <location>
        <begin position="48"/>
        <end position="71"/>
    </location>
</feature>
<feature type="transmembrane region" description="Helical" evidence="4">
    <location>
        <begin position="91"/>
        <end position="110"/>
    </location>
</feature>
<evidence type="ECO:0000313" key="6">
    <source>
        <dbReference type="EMBL" id="KND88232.1"/>
    </source>
</evidence>
<dbReference type="GO" id="GO:0022857">
    <property type="term" value="F:transmembrane transporter activity"/>
    <property type="evidence" value="ECO:0007669"/>
    <property type="project" value="InterPro"/>
</dbReference>
<dbReference type="InterPro" id="IPR036259">
    <property type="entry name" value="MFS_trans_sf"/>
</dbReference>
<keyword evidence="7" id="KW-1185">Reference proteome</keyword>
<accession>A0A0L0N2C6</accession>
<dbReference type="Gene3D" id="1.20.1250.20">
    <property type="entry name" value="MFS general substrate transporter like domains"/>
    <property type="match status" value="2"/>
</dbReference>
<dbReference type="Proteomes" id="UP000036947">
    <property type="component" value="Unassembled WGS sequence"/>
</dbReference>
<dbReference type="InterPro" id="IPR020846">
    <property type="entry name" value="MFS_dom"/>
</dbReference>
<evidence type="ECO:0000313" key="7">
    <source>
        <dbReference type="Proteomes" id="UP000036947"/>
    </source>
</evidence>
<dbReference type="OrthoDB" id="6509908at2759"/>
<comment type="similarity">
    <text evidence="2">Belongs to the major facilitator superfamily. Monocarboxylate porter (TC 2.A.1.13) family.</text>
</comment>
<feature type="transmembrane region" description="Helical" evidence="4">
    <location>
        <begin position="209"/>
        <end position="229"/>
    </location>
</feature>
<protein>
    <submittedName>
        <fullName evidence="6">Riboflavin transporter MCH5</fullName>
    </submittedName>
</protein>
<feature type="transmembrane region" description="Helical" evidence="4">
    <location>
        <begin position="343"/>
        <end position="367"/>
    </location>
</feature>
<keyword evidence="4" id="KW-0812">Transmembrane</keyword>
<name>A0A0L0N2C6_TOLOC</name>
<dbReference type="SUPFAM" id="SSF103473">
    <property type="entry name" value="MFS general substrate transporter"/>
    <property type="match status" value="1"/>
</dbReference>
<feature type="transmembrane region" description="Helical" evidence="4">
    <location>
        <begin position="142"/>
        <end position="164"/>
    </location>
</feature>
<comment type="subcellular location">
    <subcellularLocation>
        <location evidence="1">Membrane</location>
        <topology evidence="1">Multi-pass membrane protein</topology>
    </subcellularLocation>
</comment>
<organism evidence="6 7">
    <name type="scientific">Tolypocladium ophioglossoides (strain CBS 100239)</name>
    <name type="common">Snaketongue truffleclub</name>
    <name type="synonym">Elaphocordyceps ophioglossoides</name>
    <dbReference type="NCBI Taxonomy" id="1163406"/>
    <lineage>
        <taxon>Eukaryota</taxon>
        <taxon>Fungi</taxon>
        <taxon>Dikarya</taxon>
        <taxon>Ascomycota</taxon>
        <taxon>Pezizomycotina</taxon>
        <taxon>Sordariomycetes</taxon>
        <taxon>Hypocreomycetidae</taxon>
        <taxon>Hypocreales</taxon>
        <taxon>Ophiocordycipitaceae</taxon>
        <taxon>Tolypocladium</taxon>
    </lineage>
</organism>
<feature type="transmembrane region" description="Helical" evidence="4">
    <location>
        <begin position="413"/>
        <end position="430"/>
    </location>
</feature>
<gene>
    <name evidence="6" type="ORF">TOPH_07088</name>
</gene>
<dbReference type="PROSITE" id="PS50850">
    <property type="entry name" value="MFS"/>
    <property type="match status" value="1"/>
</dbReference>
<feature type="transmembrane region" description="Helical" evidence="4">
    <location>
        <begin position="287"/>
        <end position="306"/>
    </location>
</feature>
<feature type="transmembrane region" description="Helical" evidence="4">
    <location>
        <begin position="318"/>
        <end position="337"/>
    </location>
</feature>
<dbReference type="Pfam" id="PF07690">
    <property type="entry name" value="MFS_1"/>
    <property type="match status" value="1"/>
</dbReference>
<dbReference type="PANTHER" id="PTHR11360:SF234">
    <property type="entry name" value="MFS-TYPE TRANSPORTER DBAD-RELATED"/>
    <property type="match status" value="1"/>
</dbReference>
<evidence type="ECO:0000259" key="5">
    <source>
        <dbReference type="PROSITE" id="PS50850"/>
    </source>
</evidence>
<dbReference type="EMBL" id="LFRF01000027">
    <property type="protein sequence ID" value="KND88232.1"/>
    <property type="molecule type" value="Genomic_DNA"/>
</dbReference>
<comment type="caution">
    <text evidence="6">The sequence shown here is derived from an EMBL/GenBank/DDBJ whole genome shotgun (WGS) entry which is preliminary data.</text>
</comment>
<reference evidence="6 7" key="1">
    <citation type="journal article" date="2015" name="BMC Genomics">
        <title>The genome of the truffle-parasite Tolypocladium ophioglossoides and the evolution of antifungal peptaibiotics.</title>
        <authorList>
            <person name="Quandt C.A."/>
            <person name="Bushley K.E."/>
            <person name="Spatafora J.W."/>
        </authorList>
    </citation>
    <scope>NUCLEOTIDE SEQUENCE [LARGE SCALE GENOMIC DNA]</scope>
    <source>
        <strain evidence="6 7">CBS 100239</strain>
    </source>
</reference>
<sequence>MEEKLPSASGSDTVSPGVAKDKLQPLRENEAATPAKPTVHTPPPDGGLIAWLHVLGGIMLFFNSWGLLNTFGVYQAYYESGVMFDRSSSDISWIGAIQAYLVFMVGLFVGPIYDRGYFKSLIVFGCLAITFGHMMLSLCTTYWQVVLAQGVVVGIGAGCLFVPCASIMPTYFSSKLGLAMGLASSGSSLGGVIYPIVLSRLVDRLGFPWAVRVIGFLAFGTLAIPIAVLKMRFKAPKARALLDYSALTDVPYLLFIFATMVGFTGLNVAVFYVSFYPLNKGITDSNLSFYMVAIFNAASIFGRIVPNAMSDKVGPFNIIAPCAIITGVALFCMTAVRHAAEDIVLTVLIGFFSGVFIAMPPVCFSALTKDRSKLGTRIGMGFGIVIAISMLIGGPAAGGILGTKEPLNWTGCWVYAGVFATVSGFMYAVIRVMRSGFGLKVKG</sequence>
<evidence type="ECO:0000256" key="1">
    <source>
        <dbReference type="ARBA" id="ARBA00004141"/>
    </source>
</evidence>
<evidence type="ECO:0000256" key="3">
    <source>
        <dbReference type="SAM" id="MobiDB-lite"/>
    </source>
</evidence>
<feature type="domain" description="Major facilitator superfamily (MFS) profile" evidence="5">
    <location>
        <begin position="253"/>
        <end position="443"/>
    </location>
</feature>
<evidence type="ECO:0000256" key="4">
    <source>
        <dbReference type="SAM" id="Phobius"/>
    </source>
</evidence>
<keyword evidence="4" id="KW-1133">Transmembrane helix</keyword>